<dbReference type="AlphaFoldDB" id="A0A2T3QGP3"/>
<proteinExistence type="predicted"/>
<protein>
    <submittedName>
        <fullName evidence="1">Protein of uncharacterized function (DUF1365)</fullName>
    </submittedName>
</protein>
<organism evidence="1 2">
    <name type="scientific">Photobacterium damselae</name>
    <dbReference type="NCBI Taxonomy" id="38293"/>
    <lineage>
        <taxon>Bacteria</taxon>
        <taxon>Pseudomonadati</taxon>
        <taxon>Pseudomonadota</taxon>
        <taxon>Gammaproteobacteria</taxon>
        <taxon>Vibrionales</taxon>
        <taxon>Vibrionaceae</taxon>
        <taxon>Photobacterium</taxon>
    </lineage>
</organism>
<dbReference type="InterPro" id="IPR010775">
    <property type="entry name" value="DUF1365"/>
</dbReference>
<name>A0A2T3QGP3_PHODM</name>
<dbReference type="PANTHER" id="PTHR33973:SF4">
    <property type="entry name" value="OS07G0153300 PROTEIN"/>
    <property type="match status" value="1"/>
</dbReference>
<dbReference type="RefSeq" id="WP_005304851.1">
    <property type="nucleotide sequence ID" value="NZ_PYOG01000023.1"/>
</dbReference>
<dbReference type="EMBL" id="UATL01000005">
    <property type="protein sequence ID" value="SPY44737.1"/>
    <property type="molecule type" value="Genomic_DNA"/>
</dbReference>
<dbReference type="PANTHER" id="PTHR33973">
    <property type="entry name" value="OS07G0153300 PROTEIN"/>
    <property type="match status" value="1"/>
</dbReference>
<accession>A0A2T3QGP3</accession>
<dbReference type="OrthoDB" id="9778801at2"/>
<evidence type="ECO:0000313" key="2">
    <source>
        <dbReference type="Proteomes" id="UP000251647"/>
    </source>
</evidence>
<sequence>MGKVIGDDYTGHGLYVGIVRHRRFNPIKHSFCYPIFMTYLELDSLDLLLEQKWWFGTRPWCWVRFRFQDYLNSDNVTYPTTGKELKQAVLEKLTQLTGMDMSAITRVNMLGHLRYGGLYFSPLNLYYCFNEHNELCWVLAEVSNTPWNQRHYYALPILTKSEGDKSQKPSQRFTVEHLKAFHVSPFNPMEQRYSWLLNQPQTVLSVHLEILTLTDDKHQTSRYSNSCSEQTRAIKVFDATMKLKYQPFTGHRLGKQLIITPIMTIKVIIGIYWQALKLWIKKAPFYNHPTRS</sequence>
<dbReference type="Proteomes" id="UP000251647">
    <property type="component" value="Unassembled WGS sequence"/>
</dbReference>
<gene>
    <name evidence="1" type="ORF">NCTC11647_03687</name>
</gene>
<evidence type="ECO:0000313" key="1">
    <source>
        <dbReference type="EMBL" id="SPY44737.1"/>
    </source>
</evidence>
<dbReference type="Pfam" id="PF07103">
    <property type="entry name" value="DUF1365"/>
    <property type="match status" value="1"/>
</dbReference>
<reference evidence="1 2" key="1">
    <citation type="submission" date="2018-06" db="EMBL/GenBank/DDBJ databases">
        <authorList>
            <consortium name="Pathogen Informatics"/>
            <person name="Doyle S."/>
        </authorList>
    </citation>
    <scope>NUCLEOTIDE SEQUENCE [LARGE SCALE GENOMIC DNA]</scope>
    <source>
        <strain evidence="1 2">NCTC11647</strain>
    </source>
</reference>